<comment type="similarity">
    <text evidence="3 8">Belongs to the class-I DAHP synthase family.</text>
</comment>
<dbReference type="Gene3D" id="3.20.20.70">
    <property type="entry name" value="Aldolase class I"/>
    <property type="match status" value="1"/>
</dbReference>
<dbReference type="PIRSF" id="PIRSF001361">
    <property type="entry name" value="DAHP_synthase"/>
    <property type="match status" value="1"/>
</dbReference>
<name>A0ABR9BMW8_9GAMM</name>
<evidence type="ECO:0000259" key="9">
    <source>
        <dbReference type="Pfam" id="PF00793"/>
    </source>
</evidence>
<dbReference type="GO" id="GO:0003849">
    <property type="term" value="F:3-deoxy-7-phosphoheptulonate synthase activity"/>
    <property type="evidence" value="ECO:0007669"/>
    <property type="project" value="UniProtKB-EC"/>
</dbReference>
<keyword evidence="5 8" id="KW-0808">Transferase</keyword>
<protein>
    <recommendedName>
        <fullName evidence="8">Phospho-2-dehydro-3-deoxyheptonate aldolase</fullName>
        <ecNumber evidence="8">2.5.1.54</ecNumber>
    </recommendedName>
</protein>
<dbReference type="NCBIfam" id="NF009395">
    <property type="entry name" value="PRK12755.1"/>
    <property type="match status" value="1"/>
</dbReference>
<comment type="caution">
    <text evidence="10">The sequence shown here is derived from an EMBL/GenBank/DDBJ whole genome shotgun (WGS) entry which is preliminary data.</text>
</comment>
<evidence type="ECO:0000256" key="3">
    <source>
        <dbReference type="ARBA" id="ARBA00007985"/>
    </source>
</evidence>
<feature type="domain" description="DAHP synthetase I/KDSA" evidence="9">
    <location>
        <begin position="33"/>
        <end position="339"/>
    </location>
</feature>
<dbReference type="SUPFAM" id="SSF51569">
    <property type="entry name" value="Aldolase"/>
    <property type="match status" value="1"/>
</dbReference>
<comment type="pathway">
    <text evidence="2 8">Metabolic intermediate biosynthesis; chorismate biosynthesis; chorismate from D-erythrose 4-phosphate and phosphoenolpyruvate: step 1/7.</text>
</comment>
<comment type="function">
    <text evidence="1 8">Stereospecific condensation of phosphoenolpyruvate (PEP) and D-erythrose-4-phosphate (E4P) giving rise to 3-deoxy-D-arabino-heptulosonate-7-phosphate (DAHP).</text>
</comment>
<dbReference type="InterPro" id="IPR006218">
    <property type="entry name" value="DAHP1/KDSA"/>
</dbReference>
<evidence type="ECO:0000313" key="11">
    <source>
        <dbReference type="Proteomes" id="UP000649768"/>
    </source>
</evidence>
<accession>A0ABR9BMW8</accession>
<evidence type="ECO:0000256" key="1">
    <source>
        <dbReference type="ARBA" id="ARBA00003726"/>
    </source>
</evidence>
<dbReference type="Pfam" id="PF00793">
    <property type="entry name" value="DAHP_synth_1"/>
    <property type="match status" value="1"/>
</dbReference>
<reference evidence="10 11" key="1">
    <citation type="submission" date="2020-09" db="EMBL/GenBank/DDBJ databases">
        <title>Photobacterium sp. CAU 1568 isolated from sand of Sido Beach.</title>
        <authorList>
            <person name="Kim W."/>
        </authorList>
    </citation>
    <scope>NUCLEOTIDE SEQUENCE [LARGE SCALE GENOMIC DNA]</scope>
    <source>
        <strain evidence="10 11">CAU 1568</strain>
    </source>
</reference>
<proteinExistence type="inferred from homology"/>
<evidence type="ECO:0000256" key="4">
    <source>
        <dbReference type="ARBA" id="ARBA00022605"/>
    </source>
</evidence>
<evidence type="ECO:0000256" key="2">
    <source>
        <dbReference type="ARBA" id="ARBA00004688"/>
    </source>
</evidence>
<comment type="catalytic activity">
    <reaction evidence="7 8">
        <text>D-erythrose 4-phosphate + phosphoenolpyruvate + H2O = 7-phospho-2-dehydro-3-deoxy-D-arabino-heptonate + phosphate</text>
        <dbReference type="Rhea" id="RHEA:14717"/>
        <dbReference type="ChEBI" id="CHEBI:15377"/>
        <dbReference type="ChEBI" id="CHEBI:16897"/>
        <dbReference type="ChEBI" id="CHEBI:43474"/>
        <dbReference type="ChEBI" id="CHEBI:58394"/>
        <dbReference type="ChEBI" id="CHEBI:58702"/>
        <dbReference type="EC" id="2.5.1.54"/>
    </reaction>
</comment>
<evidence type="ECO:0000313" key="10">
    <source>
        <dbReference type="EMBL" id="MBD8513563.1"/>
    </source>
</evidence>
<keyword evidence="6 8" id="KW-0057">Aromatic amino acid biosynthesis</keyword>
<dbReference type="RefSeq" id="WP_192016304.1">
    <property type="nucleotide sequence ID" value="NZ_JACYTP010000007.1"/>
</dbReference>
<keyword evidence="11" id="KW-1185">Reference proteome</keyword>
<dbReference type="InterPro" id="IPR006219">
    <property type="entry name" value="DAHP_synth_1"/>
</dbReference>
<dbReference type="NCBIfam" id="TIGR00034">
    <property type="entry name" value="aroFGH"/>
    <property type="match status" value="1"/>
</dbReference>
<evidence type="ECO:0000256" key="7">
    <source>
        <dbReference type="ARBA" id="ARBA00047508"/>
    </source>
</evidence>
<evidence type="ECO:0000256" key="8">
    <source>
        <dbReference type="PIRNR" id="PIRNR001361"/>
    </source>
</evidence>
<dbReference type="EMBL" id="JACYTP010000007">
    <property type="protein sequence ID" value="MBD8513563.1"/>
    <property type="molecule type" value="Genomic_DNA"/>
</dbReference>
<organism evidence="10 11">
    <name type="scientific">Photobacterium arenosum</name>
    <dbReference type="NCBI Taxonomy" id="2774143"/>
    <lineage>
        <taxon>Bacteria</taxon>
        <taxon>Pseudomonadati</taxon>
        <taxon>Pseudomonadota</taxon>
        <taxon>Gammaproteobacteria</taxon>
        <taxon>Vibrionales</taxon>
        <taxon>Vibrionaceae</taxon>
        <taxon>Photobacterium</taxon>
    </lineage>
</organism>
<gene>
    <name evidence="10" type="ORF">IFO68_12860</name>
</gene>
<dbReference type="InterPro" id="IPR013785">
    <property type="entry name" value="Aldolase_TIM"/>
</dbReference>
<evidence type="ECO:0000256" key="6">
    <source>
        <dbReference type="ARBA" id="ARBA00023141"/>
    </source>
</evidence>
<dbReference type="PANTHER" id="PTHR21225:SF10">
    <property type="entry name" value="PHOSPHO-2-DEHYDRO-3-DEOXYHEPTONATE ALDOLASE, TYR-SENSITIVE"/>
    <property type="match status" value="1"/>
</dbReference>
<dbReference type="PANTHER" id="PTHR21225">
    <property type="entry name" value="PHOSPHO-2-DEHYDRO-3-DEOXYHEPTONATE ALDOLASE DAHP SYNTHETASE"/>
    <property type="match status" value="1"/>
</dbReference>
<keyword evidence="4 8" id="KW-0028">Amino-acid biosynthesis</keyword>
<evidence type="ECO:0000256" key="5">
    <source>
        <dbReference type="ARBA" id="ARBA00022679"/>
    </source>
</evidence>
<sequence length="357" mass="39874">MESTLEVNDIEYSELDFISPSLLKSQYPISANEKFEINKFRKTICDIIDGNDPRLLVICGPCSIHDPYAAIEYAQRLKRISEKVEGQIFIVMRAYLEKPRTVSGWKGLINDPNMDGSCNIEQGLKVSRDFLTHLVQLGIPLATEVLDPNISHYFNDIFSWAAVGARTAESQIHRELASGLSMPVGYKNTTSGSVLPAIHAIQSSSLSHSYIGVNEDGKVCLIRTPGNSHGHIILRGGKSPNYSHEHVIDHVSEMKKMGVRPNVVVDCSHGNSEKDFRRQSIVADSVITQITQGNRHIVGLMLESHLHEGNQPILVQRELMKYGVSITDGCISWQETEKILLDINQKMKKVNTRKTSE</sequence>
<dbReference type="EC" id="2.5.1.54" evidence="8"/>
<dbReference type="Proteomes" id="UP000649768">
    <property type="component" value="Unassembled WGS sequence"/>
</dbReference>